<gene>
    <name evidence="4" type="ORF">ACFPOD_04865</name>
</gene>
<dbReference type="EMBL" id="JBHSNB010000001">
    <property type="protein sequence ID" value="MFC5584433.1"/>
    <property type="molecule type" value="Genomic_DNA"/>
</dbReference>
<accession>A0ABW0T5I7</accession>
<dbReference type="NCBIfam" id="TIGR02675">
    <property type="entry name" value="tape_meas_nterm"/>
    <property type="match status" value="1"/>
</dbReference>
<reference evidence="5" key="1">
    <citation type="journal article" date="2019" name="Int. J. Syst. Evol. Microbiol.">
        <title>The Global Catalogue of Microorganisms (GCM) 10K type strain sequencing project: providing services to taxonomists for standard genome sequencing and annotation.</title>
        <authorList>
            <consortium name="The Broad Institute Genomics Platform"/>
            <consortium name="The Broad Institute Genome Sequencing Center for Infectious Disease"/>
            <person name="Wu L."/>
            <person name="Ma J."/>
        </authorList>
    </citation>
    <scope>NUCLEOTIDE SEQUENCE [LARGE SCALE GENOMIC DNA]</scope>
    <source>
        <strain evidence="5">JCM 3366</strain>
    </source>
</reference>
<evidence type="ECO:0000256" key="1">
    <source>
        <dbReference type="SAM" id="Coils"/>
    </source>
</evidence>
<evidence type="ECO:0000313" key="4">
    <source>
        <dbReference type="EMBL" id="MFC5584433.1"/>
    </source>
</evidence>
<organism evidence="4 5">
    <name type="scientific">Nitratireductor kimnyeongensis</name>
    <dbReference type="NCBI Taxonomy" id="430679"/>
    <lineage>
        <taxon>Bacteria</taxon>
        <taxon>Pseudomonadati</taxon>
        <taxon>Pseudomonadota</taxon>
        <taxon>Alphaproteobacteria</taxon>
        <taxon>Hyphomicrobiales</taxon>
        <taxon>Phyllobacteriaceae</taxon>
        <taxon>Nitratireductor</taxon>
    </lineage>
</organism>
<comment type="caution">
    <text evidence="4">The sequence shown here is derived from an EMBL/GenBank/DDBJ whole genome shotgun (WGS) entry which is preliminary data.</text>
</comment>
<evidence type="ECO:0000256" key="2">
    <source>
        <dbReference type="SAM" id="MobiDB-lite"/>
    </source>
</evidence>
<feature type="coiled-coil region" evidence="1">
    <location>
        <begin position="3"/>
        <end position="30"/>
    </location>
</feature>
<evidence type="ECO:0000259" key="3">
    <source>
        <dbReference type="Pfam" id="PF20155"/>
    </source>
</evidence>
<name>A0ABW0T5I7_9HYPH</name>
<feature type="region of interest" description="Disordered" evidence="2">
    <location>
        <begin position="358"/>
        <end position="380"/>
    </location>
</feature>
<protein>
    <submittedName>
        <fullName evidence="4">Tape measure protein</fullName>
    </submittedName>
</protein>
<dbReference type="Proteomes" id="UP001596107">
    <property type="component" value="Unassembled WGS sequence"/>
</dbReference>
<proteinExistence type="predicted"/>
<keyword evidence="1" id="KW-0175">Coiled coil</keyword>
<feature type="coiled-coil region" evidence="1">
    <location>
        <begin position="464"/>
        <end position="501"/>
    </location>
</feature>
<sequence>MAKTDLERLVVQLSADVKKYENALRKAMGQTNSTAHRIEKRFSKMNSVISSNAARLGGVIAGAFAGGAAVRGARELIDTATRIENALKVAGLSGEELTTVYDKLYESAQRNAVPLESMAILYGRIAQAQDSLNVSQQEMTNFTDKIGVALRVAGTSAQEASGALLQLSQALGSGIVRAEEYNSINEGARPILQAVAAGLKEAGGSVATLRQLVVDGKVSSEAFFRAFEAGSSILTEKVARAELTVSQGFVRLQNVLVKTAGELNKATGASDKTGKALERLAIAVEAIGEYMLRVANGPIGTFIGKIGELDAAAKRLIETLSYFTLNDEILGAVSDIVAPRQELSEQAIKDYAARNGIGSRSRTTEKTSKPSAPINEISLEDYKVKDKDSSKGKAKQRADDYERLAKRIADAAAATVVETEAQRQLNPLIDDYGYAVERARIQQDLLNAAKEQGKEITPALRDEINQLAHQYATATVEAAKLAEEQDKIREKAEELAEFNKDLARGIIDGFIEGKDAADIFADALKKVGDRLINDVLDGLFQIQNMQGGLGGIFQMLGGLFGFSGGGFVSGTAMRAVMGGAGGLYDKGGYTGPGGKYQPAGVVHKGEYVFSKRAVDRIGVGNLEAMHRNLKGYAEGGFVAPSMPMLKSSTANAGETYAPQYNIDARGSEAGVEKKIAAALREYDRGNYQRFLANMGNARKRNAL</sequence>
<dbReference type="Pfam" id="PF20155">
    <property type="entry name" value="TMP_3"/>
    <property type="match status" value="1"/>
</dbReference>
<evidence type="ECO:0000313" key="5">
    <source>
        <dbReference type="Proteomes" id="UP001596107"/>
    </source>
</evidence>
<keyword evidence="5" id="KW-1185">Reference proteome</keyword>
<dbReference type="InterPro" id="IPR013491">
    <property type="entry name" value="Tape_meas_N"/>
</dbReference>
<dbReference type="RefSeq" id="WP_223019774.1">
    <property type="nucleotide sequence ID" value="NZ_CP078143.1"/>
</dbReference>
<feature type="domain" description="Tape measure protein N-terminal" evidence="3">
    <location>
        <begin position="73"/>
        <end position="265"/>
    </location>
</feature>